<keyword evidence="4" id="KW-0804">Transcription</keyword>
<keyword evidence="3" id="KW-0238">DNA-binding</keyword>
<dbReference type="FunFam" id="3.40.190.290:FF:000001">
    <property type="entry name" value="Transcriptional regulator, LysR family"/>
    <property type="match status" value="1"/>
</dbReference>
<dbReference type="InterPro" id="IPR058163">
    <property type="entry name" value="LysR-type_TF_proteobact-type"/>
</dbReference>
<dbReference type="RefSeq" id="WP_116000495.1">
    <property type="nucleotide sequence ID" value="NZ_QUOV01000001.1"/>
</dbReference>
<keyword evidence="2" id="KW-0805">Transcription regulation</keyword>
<dbReference type="InterPro" id="IPR005119">
    <property type="entry name" value="LysR_subst-bd"/>
</dbReference>
<dbReference type="EMBL" id="QUOV01000001">
    <property type="protein sequence ID" value="REL35828.1"/>
    <property type="molecule type" value="Genomic_DNA"/>
</dbReference>
<dbReference type="SUPFAM" id="SSF53850">
    <property type="entry name" value="Periplasmic binding protein-like II"/>
    <property type="match status" value="1"/>
</dbReference>
<evidence type="ECO:0000259" key="5">
    <source>
        <dbReference type="PROSITE" id="PS50931"/>
    </source>
</evidence>
<dbReference type="InterPro" id="IPR036390">
    <property type="entry name" value="WH_DNA-bd_sf"/>
</dbReference>
<dbReference type="Proteomes" id="UP000256999">
    <property type="component" value="Unassembled WGS sequence"/>
</dbReference>
<evidence type="ECO:0000256" key="2">
    <source>
        <dbReference type="ARBA" id="ARBA00023015"/>
    </source>
</evidence>
<dbReference type="Pfam" id="PF00126">
    <property type="entry name" value="HTH_1"/>
    <property type="match status" value="1"/>
</dbReference>
<evidence type="ECO:0000256" key="3">
    <source>
        <dbReference type="ARBA" id="ARBA00023125"/>
    </source>
</evidence>
<accession>A0A3E0UFP0</accession>
<dbReference type="PANTHER" id="PTHR30537:SF10">
    <property type="entry name" value="TRANSCRIPTIONAL REGULATOR-RELATED"/>
    <property type="match status" value="1"/>
</dbReference>
<dbReference type="FunFam" id="1.10.10.10:FF:000001">
    <property type="entry name" value="LysR family transcriptional regulator"/>
    <property type="match status" value="1"/>
</dbReference>
<dbReference type="OrthoDB" id="9786526at2"/>
<dbReference type="GO" id="GO:0043565">
    <property type="term" value="F:sequence-specific DNA binding"/>
    <property type="evidence" value="ECO:0007669"/>
    <property type="project" value="TreeGrafter"/>
</dbReference>
<comment type="caution">
    <text evidence="6">The sequence shown here is derived from an EMBL/GenBank/DDBJ whole genome shotgun (WGS) entry which is preliminary data.</text>
</comment>
<dbReference type="PANTHER" id="PTHR30537">
    <property type="entry name" value="HTH-TYPE TRANSCRIPTIONAL REGULATOR"/>
    <property type="match status" value="1"/>
</dbReference>
<organism evidence="6 7">
    <name type="scientific">Thalassotalea euphylliae</name>
    <dbReference type="NCBI Taxonomy" id="1655234"/>
    <lineage>
        <taxon>Bacteria</taxon>
        <taxon>Pseudomonadati</taxon>
        <taxon>Pseudomonadota</taxon>
        <taxon>Gammaproteobacteria</taxon>
        <taxon>Alteromonadales</taxon>
        <taxon>Colwelliaceae</taxon>
        <taxon>Thalassotalea</taxon>
    </lineage>
</organism>
<evidence type="ECO:0000256" key="1">
    <source>
        <dbReference type="ARBA" id="ARBA00009437"/>
    </source>
</evidence>
<dbReference type="InterPro" id="IPR000847">
    <property type="entry name" value="LysR_HTH_N"/>
</dbReference>
<reference evidence="6 7" key="1">
    <citation type="submission" date="2018-08" db="EMBL/GenBank/DDBJ databases">
        <title>Thalassotalea euphylliae genome.</title>
        <authorList>
            <person name="Summers S."/>
            <person name="Rice S.A."/>
            <person name="Freckelton M.L."/>
            <person name="Nedved B.T."/>
            <person name="Hadfield M.G."/>
        </authorList>
    </citation>
    <scope>NUCLEOTIDE SEQUENCE [LARGE SCALE GENOMIC DNA]</scope>
    <source>
        <strain evidence="6 7">H2</strain>
    </source>
</reference>
<evidence type="ECO:0000313" key="7">
    <source>
        <dbReference type="Proteomes" id="UP000256999"/>
    </source>
</evidence>
<feature type="domain" description="HTH lysR-type" evidence="5">
    <location>
        <begin position="10"/>
        <end position="59"/>
    </location>
</feature>
<dbReference type="Pfam" id="PF03466">
    <property type="entry name" value="LysR_substrate"/>
    <property type="match status" value="1"/>
</dbReference>
<dbReference type="Gene3D" id="1.10.10.10">
    <property type="entry name" value="Winged helix-like DNA-binding domain superfamily/Winged helix DNA-binding domain"/>
    <property type="match status" value="1"/>
</dbReference>
<dbReference type="SUPFAM" id="SSF46785">
    <property type="entry name" value="Winged helix' DNA-binding domain"/>
    <property type="match status" value="1"/>
</dbReference>
<name>A0A3E0UFP0_9GAMM</name>
<dbReference type="GO" id="GO:0006351">
    <property type="term" value="P:DNA-templated transcription"/>
    <property type="evidence" value="ECO:0007669"/>
    <property type="project" value="TreeGrafter"/>
</dbReference>
<dbReference type="GO" id="GO:0003700">
    <property type="term" value="F:DNA-binding transcription factor activity"/>
    <property type="evidence" value="ECO:0007669"/>
    <property type="project" value="InterPro"/>
</dbReference>
<dbReference type="PROSITE" id="PS50931">
    <property type="entry name" value="HTH_LYSR"/>
    <property type="match status" value="1"/>
</dbReference>
<protein>
    <submittedName>
        <fullName evidence="6">LysR family transcriptional regulator</fullName>
    </submittedName>
</protein>
<gene>
    <name evidence="6" type="ORF">DXX92_11060</name>
</gene>
<evidence type="ECO:0000256" key="4">
    <source>
        <dbReference type="ARBA" id="ARBA00023163"/>
    </source>
</evidence>
<dbReference type="InterPro" id="IPR036388">
    <property type="entry name" value="WH-like_DNA-bd_sf"/>
</dbReference>
<dbReference type="AlphaFoldDB" id="A0A3E0UFP0"/>
<comment type="similarity">
    <text evidence="1">Belongs to the LysR transcriptional regulatory family.</text>
</comment>
<sequence>MANWEGVSEFVAVAETASFTLAANKLSTSVAQVSRRVSALEERLAVKLLHRTTRKVTLSEAGQVYFQQCKHLVEGLEVAELAVTQMQTTPKGLVKVTAPVTYGEQHLASLLNQFLARYPQVNIDLNLTNQQLDLLEAGIDIAIRLGRLTDSTMIAKRLASRQLYVCASKKYLERHGEPHSLSELAHHQCLVGSIEHWRFQEKGREKSIRVAGRLKCNSGNALLDAAKQGLGLVQLPDYYIKDALQSGELIEVLHQYRDDKEGIWALYPKNRNLSPKVRLLIDFLAEHIGKPATQK</sequence>
<proteinExistence type="inferred from homology"/>
<evidence type="ECO:0000313" key="6">
    <source>
        <dbReference type="EMBL" id="REL35828.1"/>
    </source>
</evidence>
<dbReference type="Gene3D" id="3.40.190.290">
    <property type="match status" value="1"/>
</dbReference>